<evidence type="ECO:0000313" key="13">
    <source>
        <dbReference type="EMBL" id="CAG9082348.1"/>
    </source>
</evidence>
<protein>
    <recommendedName>
        <fullName evidence="10">Hexosyltransferase</fullName>
        <ecNumber evidence="10">2.4.1.-</ecNumber>
    </recommendedName>
</protein>
<dbReference type="InterPro" id="IPR002659">
    <property type="entry name" value="Glyco_trans_31"/>
</dbReference>
<name>A0A1I7S626_BURXY</name>
<keyword evidence="4" id="KW-0808">Transferase</keyword>
<proteinExistence type="inferred from homology"/>
<accession>A0A1I7S626</accession>
<organism evidence="14 16">
    <name type="scientific">Bursaphelenchus xylophilus</name>
    <name type="common">Pinewood nematode worm</name>
    <name type="synonym">Aphelenchoides xylophilus</name>
    <dbReference type="NCBI Taxonomy" id="6326"/>
    <lineage>
        <taxon>Eukaryota</taxon>
        <taxon>Metazoa</taxon>
        <taxon>Ecdysozoa</taxon>
        <taxon>Nematoda</taxon>
        <taxon>Chromadorea</taxon>
        <taxon>Rhabditida</taxon>
        <taxon>Tylenchina</taxon>
        <taxon>Tylenchomorpha</taxon>
        <taxon>Aphelenchoidea</taxon>
        <taxon>Aphelenchoididae</taxon>
        <taxon>Bursaphelenchus</taxon>
    </lineage>
</organism>
<evidence type="ECO:0000256" key="10">
    <source>
        <dbReference type="RuleBase" id="RU363063"/>
    </source>
</evidence>
<evidence type="ECO:0000256" key="3">
    <source>
        <dbReference type="ARBA" id="ARBA00022676"/>
    </source>
</evidence>
<evidence type="ECO:0000256" key="8">
    <source>
        <dbReference type="ARBA" id="ARBA00023034"/>
    </source>
</evidence>
<evidence type="ECO:0000313" key="16">
    <source>
        <dbReference type="WBParaSite" id="BXY_0846200.1"/>
    </source>
</evidence>
<gene>
    <name evidence="12" type="ORF">BXYJ_LOCUS887</name>
</gene>
<dbReference type="EMBL" id="CAJFDI010000001">
    <property type="protein sequence ID" value="CAD5208651.1"/>
    <property type="molecule type" value="Genomic_DNA"/>
</dbReference>
<dbReference type="EMBL" id="CAJFCV020000001">
    <property type="protein sequence ID" value="CAG9082348.1"/>
    <property type="molecule type" value="Genomic_DNA"/>
</dbReference>
<keyword evidence="3 10" id="KW-0328">Glycosyltransferase</keyword>
<dbReference type="PANTHER" id="PTHR11214:SF3">
    <property type="entry name" value="BETA-1,3-GALACTOSYLTRANSFERASE 6"/>
    <property type="match status" value="1"/>
</dbReference>
<dbReference type="eggNOG" id="KOG2287">
    <property type="taxonomic scope" value="Eukaryota"/>
</dbReference>
<comment type="subcellular location">
    <subcellularLocation>
        <location evidence="1 10">Golgi apparatus membrane</location>
        <topology evidence="1 10">Single-pass type II membrane protein</topology>
    </subcellularLocation>
</comment>
<evidence type="ECO:0000313" key="12">
    <source>
        <dbReference type="EMBL" id="CAD5208651.1"/>
    </source>
</evidence>
<dbReference type="GO" id="GO:0006493">
    <property type="term" value="P:protein O-linked glycosylation"/>
    <property type="evidence" value="ECO:0007669"/>
    <property type="project" value="TreeGrafter"/>
</dbReference>
<feature type="coiled-coil region" evidence="11">
    <location>
        <begin position="82"/>
        <end position="109"/>
    </location>
</feature>
<dbReference type="Proteomes" id="UP000659654">
    <property type="component" value="Unassembled WGS sequence"/>
</dbReference>
<evidence type="ECO:0000256" key="9">
    <source>
        <dbReference type="ARBA" id="ARBA00023136"/>
    </source>
</evidence>
<evidence type="ECO:0000256" key="4">
    <source>
        <dbReference type="ARBA" id="ARBA00022679"/>
    </source>
</evidence>
<dbReference type="WBParaSite" id="BXY_0846200.1">
    <property type="protein sequence ID" value="BXY_0846200.1"/>
    <property type="gene ID" value="BXY_0846200"/>
</dbReference>
<evidence type="ECO:0000256" key="6">
    <source>
        <dbReference type="ARBA" id="ARBA00022968"/>
    </source>
</evidence>
<dbReference type="Pfam" id="PF01762">
    <property type="entry name" value="Galactosyl_T"/>
    <property type="match status" value="1"/>
</dbReference>
<evidence type="ECO:0000256" key="5">
    <source>
        <dbReference type="ARBA" id="ARBA00022692"/>
    </source>
</evidence>
<keyword evidence="11" id="KW-0175">Coiled coil</keyword>
<evidence type="ECO:0000256" key="11">
    <source>
        <dbReference type="SAM" id="Coils"/>
    </source>
</evidence>
<evidence type="ECO:0000256" key="1">
    <source>
        <dbReference type="ARBA" id="ARBA00004323"/>
    </source>
</evidence>
<keyword evidence="15" id="KW-1185">Reference proteome</keyword>
<dbReference type="Proteomes" id="UP000582659">
    <property type="component" value="Unassembled WGS sequence"/>
</dbReference>
<keyword evidence="6 10" id="KW-0735">Signal-anchor</keyword>
<dbReference type="Gene3D" id="3.90.550.50">
    <property type="match status" value="1"/>
</dbReference>
<dbReference type="Proteomes" id="UP000095284">
    <property type="component" value="Unplaced"/>
</dbReference>
<evidence type="ECO:0000256" key="2">
    <source>
        <dbReference type="ARBA" id="ARBA00008661"/>
    </source>
</evidence>
<reference evidence="13" key="2">
    <citation type="submission" date="2020-08" db="EMBL/GenBank/DDBJ databases">
        <authorList>
            <person name="Kikuchi T."/>
        </authorList>
    </citation>
    <scope>NUCLEOTIDE SEQUENCE</scope>
    <source>
        <strain evidence="12">Ka4C1</strain>
    </source>
</reference>
<keyword evidence="8 10" id="KW-0333">Golgi apparatus</keyword>
<dbReference type="EC" id="2.4.1.-" evidence="10"/>
<evidence type="ECO:0000256" key="7">
    <source>
        <dbReference type="ARBA" id="ARBA00022989"/>
    </source>
</evidence>
<comment type="similarity">
    <text evidence="2 10">Belongs to the glycosyltransferase 31 family.</text>
</comment>
<dbReference type="PANTHER" id="PTHR11214">
    <property type="entry name" value="BETA-1,3-N-ACETYLGLUCOSAMINYLTRANSFERASE"/>
    <property type="match status" value="1"/>
</dbReference>
<dbReference type="GO" id="GO:0016758">
    <property type="term" value="F:hexosyltransferase activity"/>
    <property type="evidence" value="ECO:0007669"/>
    <property type="project" value="InterPro"/>
</dbReference>
<keyword evidence="5 10" id="KW-0812">Transmembrane</keyword>
<keyword evidence="9 10" id="KW-0472">Membrane</keyword>
<dbReference type="SMR" id="A0A1I7S626"/>
<dbReference type="GO" id="GO:0000139">
    <property type="term" value="C:Golgi membrane"/>
    <property type="evidence" value="ECO:0007669"/>
    <property type="project" value="UniProtKB-SubCell"/>
</dbReference>
<evidence type="ECO:0000313" key="15">
    <source>
        <dbReference type="Proteomes" id="UP000659654"/>
    </source>
</evidence>
<evidence type="ECO:0000313" key="14">
    <source>
        <dbReference type="Proteomes" id="UP000095284"/>
    </source>
</evidence>
<sequence length="386" mass="45365">MMVRDLRVAGKTGMLNVILLFAFVAGLWVVNVSYYYQRREYLMAMANHFLATAKRNEIPEVLMNISSVQNATPFPASNVTIKKAEEKMINELEELLEDVNATFKNYQVIYKMSKSSNESFCEGADAVVYVMTMADEGSTLRRQAMREVVFNATNLPANMTIRHRFVMGKFPARADYQQILLNETREYDDILFYNVDEHYRENYIKWHTMHAWHMRHCPNVKHFIKMDDDTVADFDRTFKWIERKFDGLLEGKEKYFVCHRMRGYSPVRDRKNERWYIPVEEFGESHWPDYCFGYFVLTNNDTITDIMTAQQNINLVHMDDCFLTGIVRRATEADVYDFYGVRSGISRPRCSKDRELPYMMTLTNAKTAESVRSKLSTIKKRNCKGM</sequence>
<feature type="transmembrane region" description="Helical" evidence="10">
    <location>
        <begin position="12"/>
        <end position="36"/>
    </location>
</feature>
<dbReference type="AlphaFoldDB" id="A0A1I7S626"/>
<keyword evidence="7 10" id="KW-1133">Transmembrane helix</keyword>
<reference evidence="16" key="1">
    <citation type="submission" date="2016-11" db="UniProtKB">
        <authorList>
            <consortium name="WormBaseParasite"/>
        </authorList>
    </citation>
    <scope>IDENTIFICATION</scope>
</reference>
<dbReference type="OrthoDB" id="6086505at2759"/>